<keyword evidence="6" id="KW-1133">Transmembrane helix</keyword>
<evidence type="ECO:0000256" key="5">
    <source>
        <dbReference type="SAM" id="MobiDB-lite"/>
    </source>
</evidence>
<dbReference type="Gene3D" id="4.10.240.10">
    <property type="entry name" value="Zn(2)-C6 fungal-type DNA-binding domain"/>
    <property type="match status" value="1"/>
</dbReference>
<feature type="compositionally biased region" description="Polar residues" evidence="5">
    <location>
        <begin position="59"/>
        <end position="85"/>
    </location>
</feature>
<sequence>MPAICIIAQVKCDRQDPCMNCVDARAECLRTRHARVHRPRVSRLDALAERLAKLERSNTTETSASPPSSNANHDGTSTAPSSPRATYSDAPRPSTKRKFYAVPAFNEKSPSEQQDRKRRVSQSIHAQAHAERHSPESTRHASEAREYIENELQCNPALSQDRRTALEMARRFVSQLSNPGLHRQENVTYEELGVEDNLTRPDLTPELLYMMLPGVFPFNDLGIQILIVVGPDKKTNSQGTIVWPDHISDKTLERMGLAIMDRSESEQVLQFYRISVWIKAFSCISKLAPLISSEPLKAHFRNLKKQYEAGAIEELNSIPLTASPSLPLLQALLSGKRLMQYLGNMSRCWMFTALASKVIIALNYHNITDTVPRNEVEEEIHACVYTCYYFDKTLSLLLLRPPSLPELKVEPAQLIHLDPDLPTTPMITGIVELAHLKNTLPNILLDTKGMADVDKANALSDLVVRAQAIHSNLQMHRSRQELEFPGSWRILRREWLSMDFNYYSILTTIIRARSSVLKSRLVCEECLYAARKALTTLRALQEAFSSGHTTSVDSYPYFLTWTMLLVPLSPFFVLFCNVVATSDHRDYEMIRKITDDLRQFAQANASIGKLCALFAKFLDLCAPLVKLNPHAGVSEQTNASQLGDPSIERRLPNQLRSSYPDVLQHDAGQVSNALPSPQPSTETFGVPPSVEGWDDSLIWELFDNQPSLGWADSELWNVMTQL</sequence>
<keyword evidence="6" id="KW-0472">Membrane</keyword>
<dbReference type="GO" id="GO:0003677">
    <property type="term" value="F:DNA binding"/>
    <property type="evidence" value="ECO:0007669"/>
    <property type="project" value="UniProtKB-KW"/>
</dbReference>
<dbReference type="Pfam" id="PF04082">
    <property type="entry name" value="Fungal_trans"/>
    <property type="match status" value="1"/>
</dbReference>
<keyword evidence="9" id="KW-1185">Reference proteome</keyword>
<reference evidence="8" key="1">
    <citation type="submission" date="2022-12" db="EMBL/GenBank/DDBJ databases">
        <authorList>
            <person name="Petersen C."/>
        </authorList>
    </citation>
    <scope>NUCLEOTIDE SEQUENCE</scope>
    <source>
        <strain evidence="8">IBT 16125</strain>
    </source>
</reference>
<dbReference type="InterPro" id="IPR036864">
    <property type="entry name" value="Zn2-C6_fun-type_DNA-bd_sf"/>
</dbReference>
<evidence type="ECO:0000313" key="8">
    <source>
        <dbReference type="EMBL" id="KAJ5460056.1"/>
    </source>
</evidence>
<feature type="compositionally biased region" description="Basic and acidic residues" evidence="5">
    <location>
        <begin position="128"/>
        <end position="143"/>
    </location>
</feature>
<comment type="caution">
    <text evidence="8">The sequence shown here is derived from an EMBL/GenBank/DDBJ whole genome shotgun (WGS) entry which is preliminary data.</text>
</comment>
<proteinExistence type="predicted"/>
<dbReference type="GO" id="GO:0000981">
    <property type="term" value="F:DNA-binding transcription factor activity, RNA polymerase II-specific"/>
    <property type="evidence" value="ECO:0007669"/>
    <property type="project" value="InterPro"/>
</dbReference>
<dbReference type="RefSeq" id="XP_056769098.1">
    <property type="nucleotide sequence ID" value="XM_056904991.1"/>
</dbReference>
<evidence type="ECO:0000259" key="7">
    <source>
        <dbReference type="SMART" id="SM00906"/>
    </source>
</evidence>
<dbReference type="PANTHER" id="PTHR46910">
    <property type="entry name" value="TRANSCRIPTION FACTOR PDR1"/>
    <property type="match status" value="1"/>
</dbReference>
<dbReference type="GO" id="GO:0006351">
    <property type="term" value="P:DNA-templated transcription"/>
    <property type="evidence" value="ECO:0007669"/>
    <property type="project" value="InterPro"/>
</dbReference>
<organism evidence="8 9">
    <name type="scientific">Penicillium daleae</name>
    <dbReference type="NCBI Taxonomy" id="63821"/>
    <lineage>
        <taxon>Eukaryota</taxon>
        <taxon>Fungi</taxon>
        <taxon>Dikarya</taxon>
        <taxon>Ascomycota</taxon>
        <taxon>Pezizomycotina</taxon>
        <taxon>Eurotiomycetes</taxon>
        <taxon>Eurotiomycetidae</taxon>
        <taxon>Eurotiales</taxon>
        <taxon>Aspergillaceae</taxon>
        <taxon>Penicillium</taxon>
    </lineage>
</organism>
<dbReference type="GeneID" id="81595234"/>
<gene>
    <name evidence="8" type="ORF">N7458_001608</name>
</gene>
<evidence type="ECO:0000256" key="4">
    <source>
        <dbReference type="ARBA" id="ARBA00023242"/>
    </source>
</evidence>
<evidence type="ECO:0000256" key="2">
    <source>
        <dbReference type="ARBA" id="ARBA00023125"/>
    </source>
</evidence>
<dbReference type="PANTHER" id="PTHR46910:SF1">
    <property type="entry name" value="MISCELLANEOUS ZN(II)2CYS6 TRANSCRIPTION FACTOR (EUROFUNG)-RELATED"/>
    <property type="match status" value="1"/>
</dbReference>
<protein>
    <submittedName>
        <fullName evidence="8">Transcriptional regulator family: Fungal Specific TF</fullName>
    </submittedName>
</protein>
<keyword evidence="6" id="KW-0812">Transmembrane</keyword>
<dbReference type="AlphaFoldDB" id="A0AAD6G5G4"/>
<feature type="region of interest" description="Disordered" evidence="5">
    <location>
        <begin position="54"/>
        <end position="143"/>
    </location>
</feature>
<keyword evidence="3" id="KW-0804">Transcription</keyword>
<dbReference type="GO" id="GO:0008270">
    <property type="term" value="F:zinc ion binding"/>
    <property type="evidence" value="ECO:0007669"/>
    <property type="project" value="InterPro"/>
</dbReference>
<keyword evidence="1" id="KW-0805">Transcription regulation</keyword>
<evidence type="ECO:0000313" key="9">
    <source>
        <dbReference type="Proteomes" id="UP001213681"/>
    </source>
</evidence>
<feature type="transmembrane region" description="Helical" evidence="6">
    <location>
        <begin position="558"/>
        <end position="580"/>
    </location>
</feature>
<dbReference type="CDD" id="cd12148">
    <property type="entry name" value="fungal_TF_MHR"/>
    <property type="match status" value="1"/>
</dbReference>
<dbReference type="InterPro" id="IPR050987">
    <property type="entry name" value="AtrR-like"/>
</dbReference>
<evidence type="ECO:0000256" key="1">
    <source>
        <dbReference type="ARBA" id="ARBA00023015"/>
    </source>
</evidence>
<dbReference type="InterPro" id="IPR007219">
    <property type="entry name" value="XnlR_reg_dom"/>
</dbReference>
<dbReference type="SMART" id="SM00906">
    <property type="entry name" value="Fungal_trans"/>
    <property type="match status" value="1"/>
</dbReference>
<evidence type="ECO:0000256" key="3">
    <source>
        <dbReference type="ARBA" id="ARBA00023163"/>
    </source>
</evidence>
<evidence type="ECO:0000256" key="6">
    <source>
        <dbReference type="SAM" id="Phobius"/>
    </source>
</evidence>
<dbReference type="Proteomes" id="UP001213681">
    <property type="component" value="Unassembled WGS sequence"/>
</dbReference>
<keyword evidence="2" id="KW-0238">DNA-binding</keyword>
<name>A0AAD6G5G4_9EURO</name>
<accession>A0AAD6G5G4</accession>
<reference evidence="8" key="2">
    <citation type="journal article" date="2023" name="IMA Fungus">
        <title>Comparative genomic study of the Penicillium genus elucidates a diverse pangenome and 15 lateral gene transfer events.</title>
        <authorList>
            <person name="Petersen C."/>
            <person name="Sorensen T."/>
            <person name="Nielsen M.R."/>
            <person name="Sondergaard T.E."/>
            <person name="Sorensen J.L."/>
            <person name="Fitzpatrick D.A."/>
            <person name="Frisvad J.C."/>
            <person name="Nielsen K.L."/>
        </authorList>
    </citation>
    <scope>NUCLEOTIDE SEQUENCE</scope>
    <source>
        <strain evidence="8">IBT 16125</strain>
    </source>
</reference>
<keyword evidence="4" id="KW-0539">Nucleus</keyword>
<feature type="domain" description="Xylanolytic transcriptional activator regulatory" evidence="7">
    <location>
        <begin position="348"/>
        <end position="420"/>
    </location>
</feature>
<dbReference type="EMBL" id="JAPVEA010000002">
    <property type="protein sequence ID" value="KAJ5460056.1"/>
    <property type="molecule type" value="Genomic_DNA"/>
</dbReference>